<organism evidence="2 3">
    <name type="scientific">Hydnum rufescens UP504</name>
    <dbReference type="NCBI Taxonomy" id="1448309"/>
    <lineage>
        <taxon>Eukaryota</taxon>
        <taxon>Fungi</taxon>
        <taxon>Dikarya</taxon>
        <taxon>Basidiomycota</taxon>
        <taxon>Agaricomycotina</taxon>
        <taxon>Agaricomycetes</taxon>
        <taxon>Cantharellales</taxon>
        <taxon>Hydnaceae</taxon>
        <taxon>Hydnum</taxon>
    </lineage>
</organism>
<dbReference type="Pfam" id="PF12902">
    <property type="entry name" value="Ferritin-like"/>
    <property type="match status" value="1"/>
</dbReference>
<gene>
    <name evidence="2" type="ORF">BS47DRAFT_1354756</name>
</gene>
<dbReference type="InterPro" id="IPR012347">
    <property type="entry name" value="Ferritin-like"/>
</dbReference>
<evidence type="ECO:0000259" key="1">
    <source>
        <dbReference type="Pfam" id="PF12902"/>
    </source>
</evidence>
<comment type="caution">
    <text evidence="2">The sequence shown here is derived from an EMBL/GenBank/DDBJ whole genome shotgun (WGS) entry which is preliminary data.</text>
</comment>
<accession>A0A9P6AFB2</accession>
<reference evidence="2" key="1">
    <citation type="journal article" date="2020" name="Nat. Commun.">
        <title>Large-scale genome sequencing of mycorrhizal fungi provides insights into the early evolution of symbiotic traits.</title>
        <authorList>
            <person name="Miyauchi S."/>
            <person name="Kiss E."/>
            <person name="Kuo A."/>
            <person name="Drula E."/>
            <person name="Kohler A."/>
            <person name="Sanchez-Garcia M."/>
            <person name="Morin E."/>
            <person name="Andreopoulos B."/>
            <person name="Barry K.W."/>
            <person name="Bonito G."/>
            <person name="Buee M."/>
            <person name="Carver A."/>
            <person name="Chen C."/>
            <person name="Cichocki N."/>
            <person name="Clum A."/>
            <person name="Culley D."/>
            <person name="Crous P.W."/>
            <person name="Fauchery L."/>
            <person name="Girlanda M."/>
            <person name="Hayes R.D."/>
            <person name="Keri Z."/>
            <person name="LaButti K."/>
            <person name="Lipzen A."/>
            <person name="Lombard V."/>
            <person name="Magnuson J."/>
            <person name="Maillard F."/>
            <person name="Murat C."/>
            <person name="Nolan M."/>
            <person name="Ohm R.A."/>
            <person name="Pangilinan J."/>
            <person name="Pereira M.F."/>
            <person name="Perotto S."/>
            <person name="Peter M."/>
            <person name="Pfister S."/>
            <person name="Riley R."/>
            <person name="Sitrit Y."/>
            <person name="Stielow J.B."/>
            <person name="Szollosi G."/>
            <person name="Zifcakova L."/>
            <person name="Stursova M."/>
            <person name="Spatafora J.W."/>
            <person name="Tedersoo L."/>
            <person name="Vaario L.M."/>
            <person name="Yamada A."/>
            <person name="Yan M."/>
            <person name="Wang P."/>
            <person name="Xu J."/>
            <person name="Bruns T."/>
            <person name="Baldrian P."/>
            <person name="Vilgalys R."/>
            <person name="Dunand C."/>
            <person name="Henrissat B."/>
            <person name="Grigoriev I.V."/>
            <person name="Hibbett D."/>
            <person name="Nagy L.G."/>
            <person name="Martin F.M."/>
        </authorList>
    </citation>
    <scope>NUCLEOTIDE SEQUENCE</scope>
    <source>
        <strain evidence="2">UP504</strain>
    </source>
</reference>
<proteinExistence type="predicted"/>
<dbReference type="AlphaFoldDB" id="A0A9P6AFB2"/>
<dbReference type="PANTHER" id="PTHR34400">
    <property type="match status" value="1"/>
</dbReference>
<dbReference type="InterPro" id="IPR026820">
    <property type="entry name" value="VioB/RebD_dom"/>
</dbReference>
<dbReference type="EMBL" id="MU129195">
    <property type="protein sequence ID" value="KAF9504783.1"/>
    <property type="molecule type" value="Genomic_DNA"/>
</dbReference>
<feature type="domain" description="Iminophenyl-pyruvate dimer synthase" evidence="1">
    <location>
        <begin position="57"/>
        <end position="266"/>
    </location>
</feature>
<dbReference type="PANTHER" id="PTHR34400:SF4">
    <property type="entry name" value="MEMBRANE PROTEIN"/>
    <property type="match status" value="1"/>
</dbReference>
<name>A0A9P6AFB2_9AGAM</name>
<keyword evidence="3" id="KW-1185">Reference proteome</keyword>
<protein>
    <recommendedName>
        <fullName evidence="1">Iminophenyl-pyruvate dimer synthase domain-containing protein</fullName>
    </recommendedName>
</protein>
<sequence>APKIHCPVFPIRHAFPTPASTPSSTRVITTNPAQRPPFRIPAAPPAQWTPDTVIPYVKTAMMIELSTIPLYLYSMYSIQPDDGKMGTQARTVIRGIVEQEMLHLTLTGNLLCALGGSMNLYDYDVIPQYPGHILVEKIDMNLDRANKENLECFLQIEAPDTPRLLPDKPSSSGVSLSRKARADIATEYKSIGDFYEDLAKGLKHLRDEDFTHNTNNQFSGFDFFNDQMVVISDKASALKAVGIIIEQGEGNVAVPDSHYVAFVKLYLNREGWTLLNLPKNPQTLDYIGKYPSSFLHMVSSLFDAGYCYLLQTIQRVWETGREPDKFVLRLLLLRNVHAIMTDLLTPVANVLIQQKLNTEDDLVAAPCFNYYPLIIDDGPDRGKPNAQKDPKGLHRSLQELANAASRSSPTHALRELFRAMQIDIKNKIPPE</sequence>
<dbReference type="Gene3D" id="1.20.1260.10">
    <property type="match status" value="1"/>
</dbReference>
<dbReference type="Proteomes" id="UP000886523">
    <property type="component" value="Unassembled WGS sequence"/>
</dbReference>
<dbReference type="OrthoDB" id="3143730at2759"/>
<feature type="non-terminal residue" evidence="2">
    <location>
        <position position="1"/>
    </location>
</feature>
<evidence type="ECO:0000313" key="2">
    <source>
        <dbReference type="EMBL" id="KAF9504783.1"/>
    </source>
</evidence>
<evidence type="ECO:0000313" key="3">
    <source>
        <dbReference type="Proteomes" id="UP000886523"/>
    </source>
</evidence>